<keyword evidence="3" id="KW-0804">Transcription</keyword>
<dbReference type="Pfam" id="PF00392">
    <property type="entry name" value="GntR"/>
    <property type="match status" value="1"/>
</dbReference>
<evidence type="ECO:0000256" key="1">
    <source>
        <dbReference type="ARBA" id="ARBA00023015"/>
    </source>
</evidence>
<dbReference type="SMART" id="SM00895">
    <property type="entry name" value="FCD"/>
    <property type="match status" value="1"/>
</dbReference>
<gene>
    <name evidence="5" type="ORF">VSX56_14095</name>
</gene>
<accession>A0ABV1SJ43</accession>
<evidence type="ECO:0000256" key="3">
    <source>
        <dbReference type="ARBA" id="ARBA00023163"/>
    </source>
</evidence>
<dbReference type="SUPFAM" id="SSF46785">
    <property type="entry name" value="Winged helix' DNA-binding domain"/>
    <property type="match status" value="1"/>
</dbReference>
<dbReference type="EMBL" id="JAYWLC010000012">
    <property type="protein sequence ID" value="MER5172905.1"/>
    <property type="molecule type" value="Genomic_DNA"/>
</dbReference>
<sequence length="224" mass="25527">MRKATLVSTLYDALLDRLLSNQLKPGEKINLDRLRAELGVSISPLREAVSRLTGTRLIQFEDQRGYTVSEVSLVDFHEVMEICRNSECFALTCAIEQGDLQWESDITAALYRLRNTEANLRSPEWEIAHRDFHRTLVSACKMPRIHAIIEQIAIAQRRYRGLIDAHALSDRSADHIQLAEAALARDAERGCEIMRQHISSVEQEMTLLLHGYFERERAGDIAAQ</sequence>
<dbReference type="SMART" id="SM00345">
    <property type="entry name" value="HTH_GNTR"/>
    <property type="match status" value="1"/>
</dbReference>
<dbReference type="PANTHER" id="PTHR43537">
    <property type="entry name" value="TRANSCRIPTIONAL REGULATOR, GNTR FAMILY"/>
    <property type="match status" value="1"/>
</dbReference>
<evidence type="ECO:0000313" key="6">
    <source>
        <dbReference type="Proteomes" id="UP001438953"/>
    </source>
</evidence>
<dbReference type="Pfam" id="PF07729">
    <property type="entry name" value="FCD"/>
    <property type="match status" value="1"/>
</dbReference>
<proteinExistence type="predicted"/>
<keyword evidence="1" id="KW-0805">Transcription regulation</keyword>
<dbReference type="Gene3D" id="1.20.120.530">
    <property type="entry name" value="GntR ligand-binding domain-like"/>
    <property type="match status" value="1"/>
</dbReference>
<evidence type="ECO:0000256" key="2">
    <source>
        <dbReference type="ARBA" id="ARBA00023125"/>
    </source>
</evidence>
<protein>
    <submittedName>
        <fullName evidence="5">GntR family transcriptional regulator</fullName>
    </submittedName>
</protein>
<evidence type="ECO:0000259" key="4">
    <source>
        <dbReference type="PROSITE" id="PS50949"/>
    </source>
</evidence>
<dbReference type="InterPro" id="IPR036390">
    <property type="entry name" value="WH_DNA-bd_sf"/>
</dbReference>
<dbReference type="InterPro" id="IPR000524">
    <property type="entry name" value="Tscrpt_reg_HTH_GntR"/>
</dbReference>
<dbReference type="InterPro" id="IPR008920">
    <property type="entry name" value="TF_FadR/GntR_C"/>
</dbReference>
<name>A0ABV1SJ43_9RHOB</name>
<keyword evidence="2" id="KW-0238">DNA-binding</keyword>
<feature type="domain" description="HTH gntR-type" evidence="4">
    <location>
        <begin position="4"/>
        <end position="71"/>
    </location>
</feature>
<organism evidence="5 6">
    <name type="scientific">Thioclava kandeliae</name>
    <dbReference type="NCBI Taxonomy" id="3070818"/>
    <lineage>
        <taxon>Bacteria</taxon>
        <taxon>Pseudomonadati</taxon>
        <taxon>Pseudomonadota</taxon>
        <taxon>Alphaproteobacteria</taxon>
        <taxon>Rhodobacterales</taxon>
        <taxon>Paracoccaceae</taxon>
        <taxon>Thioclava</taxon>
    </lineage>
</organism>
<dbReference type="InterPro" id="IPR011711">
    <property type="entry name" value="GntR_C"/>
</dbReference>
<dbReference type="PROSITE" id="PS50949">
    <property type="entry name" value="HTH_GNTR"/>
    <property type="match status" value="1"/>
</dbReference>
<dbReference type="PANTHER" id="PTHR43537:SF20">
    <property type="entry name" value="HTH-TYPE TRANSCRIPTIONAL REPRESSOR GLAR"/>
    <property type="match status" value="1"/>
</dbReference>
<comment type="caution">
    <text evidence="5">The sequence shown here is derived from an EMBL/GenBank/DDBJ whole genome shotgun (WGS) entry which is preliminary data.</text>
</comment>
<dbReference type="RefSeq" id="WP_350938003.1">
    <property type="nucleotide sequence ID" value="NZ_JAYWLC010000012.1"/>
</dbReference>
<dbReference type="SUPFAM" id="SSF48008">
    <property type="entry name" value="GntR ligand-binding domain-like"/>
    <property type="match status" value="1"/>
</dbReference>
<dbReference type="Gene3D" id="1.10.10.10">
    <property type="entry name" value="Winged helix-like DNA-binding domain superfamily/Winged helix DNA-binding domain"/>
    <property type="match status" value="1"/>
</dbReference>
<dbReference type="InterPro" id="IPR036388">
    <property type="entry name" value="WH-like_DNA-bd_sf"/>
</dbReference>
<evidence type="ECO:0000313" key="5">
    <source>
        <dbReference type="EMBL" id="MER5172905.1"/>
    </source>
</evidence>
<reference evidence="5 6" key="1">
    <citation type="submission" date="2024-06" db="EMBL/GenBank/DDBJ databases">
        <title>Thioclava kandeliae sp. nov. from a rhizosphere soil sample of Kandelia candel in a mangrove.</title>
        <authorList>
            <person name="Mu T."/>
        </authorList>
    </citation>
    <scope>NUCLEOTIDE SEQUENCE [LARGE SCALE GENOMIC DNA]</scope>
    <source>
        <strain evidence="5 6">CPCC 100088</strain>
    </source>
</reference>
<dbReference type="Proteomes" id="UP001438953">
    <property type="component" value="Unassembled WGS sequence"/>
</dbReference>
<keyword evidence="6" id="KW-1185">Reference proteome</keyword>